<dbReference type="AlphaFoldDB" id="A0A4Y8Q9P3"/>
<gene>
    <name evidence="1" type="ORF">B5M42_03000</name>
</gene>
<sequence>MNYQLIALDVDGTLLNDQHQITEQTKATIWEAYERGCKIVLCTGRGPDNALPILQQLEMEGTMITHNGSATVHADERGQSVLHEYTFALNEIVPLVEYARREGIHFDVCTSYNMYIERLDERAKQMYIQYGVNPKRVADVIDLQMPLVKMTLSGPAEALDRVQREWDELKLYGSLRMLRSGDFFIDIMNPAASKGNALRELAASWSIGREHVLAIGNYYNDIDMLTFAGLGIAVANSPDEVKAAAAAVVSSNNDEGVHEAIQRYVLEENV</sequence>
<dbReference type="InterPro" id="IPR036412">
    <property type="entry name" value="HAD-like_sf"/>
</dbReference>
<reference evidence="1 2" key="1">
    <citation type="submission" date="2017-03" db="EMBL/GenBank/DDBJ databases">
        <title>Isolation of Levoglucosan Utilizing Bacteria.</title>
        <authorList>
            <person name="Arya A.S."/>
        </authorList>
    </citation>
    <scope>NUCLEOTIDE SEQUENCE [LARGE SCALE GENOMIC DNA]</scope>
    <source>
        <strain evidence="1 2">MEC069</strain>
    </source>
</reference>
<dbReference type="EMBL" id="MYFO01000002">
    <property type="protein sequence ID" value="TFE91423.1"/>
    <property type="molecule type" value="Genomic_DNA"/>
</dbReference>
<dbReference type="NCBIfam" id="TIGR01484">
    <property type="entry name" value="HAD-SF-IIB"/>
    <property type="match status" value="1"/>
</dbReference>
<keyword evidence="2" id="KW-1185">Reference proteome</keyword>
<dbReference type="GO" id="GO:0000287">
    <property type="term" value="F:magnesium ion binding"/>
    <property type="evidence" value="ECO:0007669"/>
    <property type="project" value="TreeGrafter"/>
</dbReference>
<dbReference type="SFLD" id="SFLDG01140">
    <property type="entry name" value="C2.B:_Phosphomannomutase_and_P"/>
    <property type="match status" value="1"/>
</dbReference>
<dbReference type="Gene3D" id="3.40.50.1000">
    <property type="entry name" value="HAD superfamily/HAD-like"/>
    <property type="match status" value="1"/>
</dbReference>
<dbReference type="Proteomes" id="UP000298246">
    <property type="component" value="Unassembled WGS sequence"/>
</dbReference>
<dbReference type="NCBIfam" id="TIGR00099">
    <property type="entry name" value="Cof-subfamily"/>
    <property type="match status" value="1"/>
</dbReference>
<protein>
    <submittedName>
        <fullName evidence="1">Hydrolase</fullName>
    </submittedName>
</protein>
<dbReference type="RefSeq" id="WP_134749574.1">
    <property type="nucleotide sequence ID" value="NZ_MYFO02000004.1"/>
</dbReference>
<dbReference type="Gene3D" id="3.30.1240.10">
    <property type="match status" value="1"/>
</dbReference>
<accession>A0A4Y8Q9P3</accession>
<dbReference type="SUPFAM" id="SSF56784">
    <property type="entry name" value="HAD-like"/>
    <property type="match status" value="1"/>
</dbReference>
<dbReference type="InterPro" id="IPR006379">
    <property type="entry name" value="HAD-SF_hydro_IIB"/>
</dbReference>
<evidence type="ECO:0000313" key="2">
    <source>
        <dbReference type="Proteomes" id="UP000298246"/>
    </source>
</evidence>
<dbReference type="PANTHER" id="PTHR10000:SF8">
    <property type="entry name" value="HAD SUPERFAMILY HYDROLASE-LIKE, TYPE 3"/>
    <property type="match status" value="1"/>
</dbReference>
<name>A0A4Y8Q9P3_9BACL</name>
<evidence type="ECO:0000313" key="1">
    <source>
        <dbReference type="EMBL" id="TFE91423.1"/>
    </source>
</evidence>
<dbReference type="PANTHER" id="PTHR10000">
    <property type="entry name" value="PHOSPHOSERINE PHOSPHATASE"/>
    <property type="match status" value="1"/>
</dbReference>
<dbReference type="GO" id="GO:0016791">
    <property type="term" value="F:phosphatase activity"/>
    <property type="evidence" value="ECO:0007669"/>
    <property type="project" value="TreeGrafter"/>
</dbReference>
<dbReference type="PROSITE" id="PS01228">
    <property type="entry name" value="COF_1"/>
    <property type="match status" value="1"/>
</dbReference>
<dbReference type="InterPro" id="IPR023214">
    <property type="entry name" value="HAD_sf"/>
</dbReference>
<proteinExistence type="predicted"/>
<dbReference type="SFLD" id="SFLDS00003">
    <property type="entry name" value="Haloacid_Dehalogenase"/>
    <property type="match status" value="1"/>
</dbReference>
<organism evidence="1 2">
    <name type="scientific">Paenibacillus athensensis</name>
    <dbReference type="NCBI Taxonomy" id="1967502"/>
    <lineage>
        <taxon>Bacteria</taxon>
        <taxon>Bacillati</taxon>
        <taxon>Bacillota</taxon>
        <taxon>Bacilli</taxon>
        <taxon>Bacillales</taxon>
        <taxon>Paenibacillaceae</taxon>
        <taxon>Paenibacillus</taxon>
    </lineage>
</organism>
<dbReference type="GO" id="GO:0005829">
    <property type="term" value="C:cytosol"/>
    <property type="evidence" value="ECO:0007669"/>
    <property type="project" value="TreeGrafter"/>
</dbReference>
<dbReference type="OrthoDB" id="9790031at2"/>
<dbReference type="Pfam" id="PF08282">
    <property type="entry name" value="Hydrolase_3"/>
    <property type="match status" value="1"/>
</dbReference>
<dbReference type="InterPro" id="IPR000150">
    <property type="entry name" value="Cof"/>
</dbReference>
<keyword evidence="1" id="KW-0378">Hydrolase</keyword>
<dbReference type="CDD" id="cd07516">
    <property type="entry name" value="HAD_Pase"/>
    <property type="match status" value="1"/>
</dbReference>
<comment type="caution">
    <text evidence="1">The sequence shown here is derived from an EMBL/GenBank/DDBJ whole genome shotgun (WGS) entry which is preliminary data.</text>
</comment>